<feature type="compositionally biased region" description="Polar residues" evidence="1">
    <location>
        <begin position="1"/>
        <end position="13"/>
    </location>
</feature>
<dbReference type="SUPFAM" id="SSF140860">
    <property type="entry name" value="Pseudo ankyrin repeat-like"/>
    <property type="match status" value="1"/>
</dbReference>
<dbReference type="KEGG" id="psoj:PHYSODRAFT_307761"/>
<feature type="region of interest" description="Disordered" evidence="1">
    <location>
        <begin position="1"/>
        <end position="25"/>
    </location>
</feature>
<name>G5AFY9_PHYSP</name>
<dbReference type="RefSeq" id="XP_009539177.1">
    <property type="nucleotide sequence ID" value="XM_009540882.1"/>
</dbReference>
<sequence length="275" mass="31331">MISRSHGSLQQGSKSDRRAESDPDDLASRIHSQLARPVVGAERSRHFGSERQCLHCSRLCNSLFATTTLSVTWTGCKQSSRVSSALPPSCHLVPPASLDWIWESSCTSAVARASKWTIHSYWRADRYYHRYQFSQALYQAAESGNAAIVEWLFNHFSGCIAPAEVMGVAARSGRREILEMRWRNDAGRGGKYFKKAMSSEVDTTFYEWMRERPAKGNAVTWGGRSIWNAMKGGHDELAKWLYSHGPYQFGDDEVRRKRNKKNKNSNIFDQDYFKC</sequence>
<evidence type="ECO:0000313" key="2">
    <source>
        <dbReference type="EMBL" id="EGZ05646.1"/>
    </source>
</evidence>
<organism evidence="2 3">
    <name type="scientific">Phytophthora sojae (strain P6497)</name>
    <name type="common">Soybean stem and root rot agent</name>
    <name type="synonym">Phytophthora megasperma f. sp. glycines</name>
    <dbReference type="NCBI Taxonomy" id="1094619"/>
    <lineage>
        <taxon>Eukaryota</taxon>
        <taxon>Sar</taxon>
        <taxon>Stramenopiles</taxon>
        <taxon>Oomycota</taxon>
        <taxon>Peronosporomycetes</taxon>
        <taxon>Peronosporales</taxon>
        <taxon>Peronosporaceae</taxon>
        <taxon>Phytophthora</taxon>
    </lineage>
</organism>
<evidence type="ECO:0000256" key="1">
    <source>
        <dbReference type="SAM" id="MobiDB-lite"/>
    </source>
</evidence>
<dbReference type="GeneID" id="20642934"/>
<reference evidence="2 3" key="1">
    <citation type="journal article" date="2006" name="Science">
        <title>Phytophthora genome sequences uncover evolutionary origins and mechanisms of pathogenesis.</title>
        <authorList>
            <person name="Tyler B.M."/>
            <person name="Tripathy S."/>
            <person name="Zhang X."/>
            <person name="Dehal P."/>
            <person name="Jiang R.H."/>
            <person name="Aerts A."/>
            <person name="Arredondo F.D."/>
            <person name="Baxter L."/>
            <person name="Bensasson D."/>
            <person name="Beynon J.L."/>
            <person name="Chapman J."/>
            <person name="Damasceno C.M."/>
            <person name="Dorrance A.E."/>
            <person name="Dou D."/>
            <person name="Dickerman A.W."/>
            <person name="Dubchak I.L."/>
            <person name="Garbelotto M."/>
            <person name="Gijzen M."/>
            <person name="Gordon S.G."/>
            <person name="Govers F."/>
            <person name="Grunwald N.J."/>
            <person name="Huang W."/>
            <person name="Ivors K.L."/>
            <person name="Jones R.W."/>
            <person name="Kamoun S."/>
            <person name="Krampis K."/>
            <person name="Lamour K.H."/>
            <person name="Lee M.K."/>
            <person name="McDonald W.H."/>
            <person name="Medina M."/>
            <person name="Meijer H.J."/>
            <person name="Nordberg E.K."/>
            <person name="Maclean D.J."/>
            <person name="Ospina-Giraldo M.D."/>
            <person name="Morris P.F."/>
            <person name="Phuntumart V."/>
            <person name="Putnam N.H."/>
            <person name="Rash S."/>
            <person name="Rose J.K."/>
            <person name="Sakihama Y."/>
            <person name="Salamov A.A."/>
            <person name="Savidor A."/>
            <person name="Scheuring C.F."/>
            <person name="Smith B.M."/>
            <person name="Sobral B.W."/>
            <person name="Terry A."/>
            <person name="Torto-Alalibo T.A."/>
            <person name="Win J."/>
            <person name="Xu Z."/>
            <person name="Zhang H."/>
            <person name="Grigoriev I.V."/>
            <person name="Rokhsar D.S."/>
            <person name="Boore J.L."/>
        </authorList>
    </citation>
    <scope>NUCLEOTIDE SEQUENCE [LARGE SCALE GENOMIC DNA]</scope>
    <source>
        <strain evidence="2 3">P6497</strain>
    </source>
</reference>
<dbReference type="EMBL" id="JH159166">
    <property type="protein sequence ID" value="EGZ05646.1"/>
    <property type="molecule type" value="Genomic_DNA"/>
</dbReference>
<accession>G5AFY9</accession>
<evidence type="ECO:0000313" key="3">
    <source>
        <dbReference type="Proteomes" id="UP000002640"/>
    </source>
</evidence>
<dbReference type="AlphaFoldDB" id="G5AFY9"/>
<gene>
    <name evidence="2" type="ORF">PHYSODRAFT_307761</name>
</gene>
<dbReference type="InParanoid" id="G5AFY9"/>
<proteinExistence type="predicted"/>
<dbReference type="SMR" id="G5AFY9"/>
<protein>
    <submittedName>
        <fullName evidence="2">Uncharacterized protein</fullName>
    </submittedName>
</protein>
<dbReference type="Proteomes" id="UP000002640">
    <property type="component" value="Unassembled WGS sequence"/>
</dbReference>
<keyword evidence="3" id="KW-1185">Reference proteome</keyword>